<evidence type="ECO:0000256" key="1">
    <source>
        <dbReference type="SAM" id="MobiDB-lite"/>
    </source>
</evidence>
<evidence type="ECO:0000313" key="2">
    <source>
        <dbReference type="Ensembl" id="ENSCAFP00020028719.1"/>
    </source>
</evidence>
<keyword evidence="3" id="KW-1185">Reference proteome</keyword>
<dbReference type="AlphaFoldDB" id="A0A8C0L9Q9"/>
<feature type="compositionally biased region" description="Low complexity" evidence="1">
    <location>
        <begin position="143"/>
        <end position="154"/>
    </location>
</feature>
<dbReference type="Proteomes" id="UP000694391">
    <property type="component" value="Unplaced"/>
</dbReference>
<accession>A0A8C0L9Q9</accession>
<feature type="region of interest" description="Disordered" evidence="1">
    <location>
        <begin position="242"/>
        <end position="272"/>
    </location>
</feature>
<proteinExistence type="predicted"/>
<protein>
    <submittedName>
        <fullName evidence="2">Uncharacterized protein</fullName>
    </submittedName>
</protein>
<dbReference type="GeneTree" id="ENSGT00910000144208"/>
<dbReference type="PANTHER" id="PTHR16035:SF14">
    <property type="entry name" value="FAMILY WITH SEQUENCE SIMILARITY 90 MEMBER A11, PSEUDOGENE-RELATED"/>
    <property type="match status" value="1"/>
</dbReference>
<organism evidence="2 3">
    <name type="scientific">Canis lupus dingo</name>
    <name type="common">dingo</name>
    <dbReference type="NCBI Taxonomy" id="286419"/>
    <lineage>
        <taxon>Eukaryota</taxon>
        <taxon>Metazoa</taxon>
        <taxon>Chordata</taxon>
        <taxon>Craniata</taxon>
        <taxon>Vertebrata</taxon>
        <taxon>Euteleostomi</taxon>
        <taxon>Mammalia</taxon>
        <taxon>Eutheria</taxon>
        <taxon>Laurasiatheria</taxon>
        <taxon>Carnivora</taxon>
        <taxon>Caniformia</taxon>
        <taxon>Canidae</taxon>
        <taxon>Canis</taxon>
    </lineage>
</organism>
<feature type="region of interest" description="Disordered" evidence="1">
    <location>
        <begin position="133"/>
        <end position="154"/>
    </location>
</feature>
<feature type="region of interest" description="Disordered" evidence="1">
    <location>
        <begin position="292"/>
        <end position="345"/>
    </location>
</feature>
<dbReference type="InterPro" id="IPR039213">
    <property type="entry name" value="FAM90"/>
</dbReference>
<dbReference type="PANTHER" id="PTHR16035">
    <property type="entry name" value="PROTEIN FAM90A1"/>
    <property type="match status" value="1"/>
</dbReference>
<name>A0A8C0L9Q9_CANLU</name>
<dbReference type="Ensembl" id="ENSCAFT00020033145.1">
    <property type="protein sequence ID" value="ENSCAFP00020028719.1"/>
    <property type="gene ID" value="ENSCAFG00020022504.1"/>
</dbReference>
<feature type="region of interest" description="Disordered" evidence="1">
    <location>
        <begin position="198"/>
        <end position="218"/>
    </location>
</feature>
<sequence>MEALVQWKKHRCEAGLSVSPHHVKGHQQHPVILREDPNILCSGAALQPHSLILGQQIPSLSFPVLGQEVVTKVVGVCWFLSFLNVHFSLVLRPNSWCPVSFLFPQRPHMPMPVYNTRRPSIREPALLMQPRTENPDTRLWSHSTSPLTSPKLSLRPLGGPPGAQEVPIADTRQPARQLCVRADSLVVQQRAKRPCRVSLEGPQAGSKGHGLGHTQAPPKYPEENIRPAVSNALADNSQMPLQTPGKKCAQMPLDRSQKSRKKPGWRPSQHTCRIIEEAPLGILGSLCPPGSRRAHGCTAGPPQTRKTPALHPSKGPQPTPATPHLGTLQPCTEPPRPPSARAPTQPLRMVFTRLNRSCWSSRFLAAPSFLPPEKPGPAQGPPAPHLSDGACVCGPWSVLHGDLQVSSSSEDTESE</sequence>
<evidence type="ECO:0000313" key="3">
    <source>
        <dbReference type="Proteomes" id="UP000694391"/>
    </source>
</evidence>
<reference evidence="2" key="2">
    <citation type="submission" date="2025-09" db="UniProtKB">
        <authorList>
            <consortium name="Ensembl"/>
        </authorList>
    </citation>
    <scope>IDENTIFICATION</scope>
</reference>
<reference evidence="2" key="1">
    <citation type="submission" date="2025-08" db="UniProtKB">
        <authorList>
            <consortium name="Ensembl"/>
        </authorList>
    </citation>
    <scope>IDENTIFICATION</scope>
</reference>